<dbReference type="Proteomes" id="UP000701853">
    <property type="component" value="Chromosome 8"/>
</dbReference>
<proteinExistence type="predicted"/>
<evidence type="ECO:0000313" key="2">
    <source>
        <dbReference type="Proteomes" id="UP000701853"/>
    </source>
</evidence>
<dbReference type="AlphaFoldDB" id="A0A8J6CWN6"/>
<name>A0A8J6CWN6_9ROSI</name>
<dbReference type="OrthoDB" id="1938246at2759"/>
<reference evidence="1 2" key="1">
    <citation type="journal article" date="2021" name="bioRxiv">
        <title>The Gossypium anomalum genome as a resource for cotton improvement and evolutionary analysis of hybrid incompatibility.</title>
        <authorList>
            <person name="Grover C.E."/>
            <person name="Yuan D."/>
            <person name="Arick M.A."/>
            <person name="Miller E.R."/>
            <person name="Hu G."/>
            <person name="Peterson D.G."/>
            <person name="Wendel J.F."/>
            <person name="Udall J.A."/>
        </authorList>
    </citation>
    <scope>NUCLEOTIDE SEQUENCE [LARGE SCALE GENOMIC DNA]</scope>
    <source>
        <strain evidence="1">JFW-Udall</strain>
        <tissue evidence="1">Leaf</tissue>
    </source>
</reference>
<dbReference type="EMBL" id="JAHUZN010000008">
    <property type="protein sequence ID" value="KAG8486246.1"/>
    <property type="molecule type" value="Genomic_DNA"/>
</dbReference>
<organism evidence="1 2">
    <name type="scientific">Gossypium anomalum</name>
    <dbReference type="NCBI Taxonomy" id="47600"/>
    <lineage>
        <taxon>Eukaryota</taxon>
        <taxon>Viridiplantae</taxon>
        <taxon>Streptophyta</taxon>
        <taxon>Embryophyta</taxon>
        <taxon>Tracheophyta</taxon>
        <taxon>Spermatophyta</taxon>
        <taxon>Magnoliopsida</taxon>
        <taxon>eudicotyledons</taxon>
        <taxon>Gunneridae</taxon>
        <taxon>Pentapetalae</taxon>
        <taxon>rosids</taxon>
        <taxon>malvids</taxon>
        <taxon>Malvales</taxon>
        <taxon>Malvaceae</taxon>
        <taxon>Malvoideae</taxon>
        <taxon>Gossypium</taxon>
    </lineage>
</organism>
<gene>
    <name evidence="1" type="ORF">CXB51_019552</name>
</gene>
<evidence type="ECO:0000313" key="1">
    <source>
        <dbReference type="EMBL" id="KAG8486246.1"/>
    </source>
</evidence>
<sequence>MKWDNLCLPKSQGGLEFRDLSLFISAMLNKQGWNMVQDNQSLCSKVLKAKHFAHADLMNAKLGRNLFFYLENYLGFKLEQYSN</sequence>
<comment type="caution">
    <text evidence="1">The sequence shown here is derived from an EMBL/GenBank/DDBJ whole genome shotgun (WGS) entry which is preliminary data.</text>
</comment>
<accession>A0A8J6CWN6</accession>
<keyword evidence="2" id="KW-1185">Reference proteome</keyword>
<protein>
    <submittedName>
        <fullName evidence="1">Uncharacterized protein</fullName>
    </submittedName>
</protein>